<proteinExistence type="predicted"/>
<sequence>MKDTTVPLTLISLLADGEFHSGEQLGERLGMSRAAINKHIQTLRDWGVDVFTVPGKDIAYRNPSSYWMLTVYIANWIVETWRYCPLSIQPISIYLIELASCVQAMPV</sequence>
<evidence type="ECO:0000313" key="2">
    <source>
        <dbReference type="EMBL" id="VEA09744.1"/>
    </source>
</evidence>
<protein>
    <submittedName>
        <fullName evidence="2">Bifunctional protein: biotin operon repressor and biotin-[acetyl-CoA carboxylase] synthetase</fullName>
    </submittedName>
</protein>
<dbReference type="InterPro" id="IPR036388">
    <property type="entry name" value="WH-like_DNA-bd_sf"/>
</dbReference>
<dbReference type="EMBL" id="LR134142">
    <property type="protein sequence ID" value="VEA09744.1"/>
    <property type="molecule type" value="Genomic_DNA"/>
</dbReference>
<reference evidence="2 3" key="1">
    <citation type="submission" date="2018-12" db="EMBL/GenBank/DDBJ databases">
        <authorList>
            <consortium name="Pathogen Informatics"/>
        </authorList>
    </citation>
    <scope>NUCLEOTIDE SEQUENCE [LARGE SCALE GENOMIC DNA]</scope>
    <source>
        <strain evidence="2 3">NCTC7406</strain>
    </source>
</reference>
<gene>
    <name evidence="2" type="primary">birA_2</name>
    <name evidence="2" type="ORF">NCTC7406_05010</name>
</gene>
<dbReference type="Gene3D" id="1.10.10.10">
    <property type="entry name" value="Winged helix-like DNA-binding domain superfamily/Winged helix DNA-binding domain"/>
    <property type="match status" value="1"/>
</dbReference>
<dbReference type="InterPro" id="IPR004409">
    <property type="entry name" value="Biotin_operon_repress_HTH"/>
</dbReference>
<dbReference type="Proteomes" id="UP000276345">
    <property type="component" value="Chromosome"/>
</dbReference>
<name>A0A3S4IWC8_SALET</name>
<evidence type="ECO:0000259" key="1">
    <source>
        <dbReference type="Pfam" id="PF08279"/>
    </source>
</evidence>
<evidence type="ECO:0000313" key="3">
    <source>
        <dbReference type="Proteomes" id="UP000276345"/>
    </source>
</evidence>
<dbReference type="NCBIfam" id="TIGR00122">
    <property type="entry name" value="birA_repr_reg"/>
    <property type="match status" value="1"/>
</dbReference>
<dbReference type="Pfam" id="PF08279">
    <property type="entry name" value="HTH_11"/>
    <property type="match status" value="1"/>
</dbReference>
<dbReference type="GO" id="GO:0006355">
    <property type="term" value="P:regulation of DNA-templated transcription"/>
    <property type="evidence" value="ECO:0007669"/>
    <property type="project" value="InterPro"/>
</dbReference>
<dbReference type="FunFam" id="1.10.10.10:FF:000356">
    <property type="entry name" value="Bifunctional ligase/repressor BirA"/>
    <property type="match status" value="1"/>
</dbReference>
<feature type="domain" description="Helix-turn-helix type 11" evidence="1">
    <location>
        <begin position="10"/>
        <end position="60"/>
    </location>
</feature>
<organism evidence="2 3">
    <name type="scientific">Salmonella enterica subsp. enterica serovar Sanjuan</name>
    <dbReference type="NCBI Taxonomy" id="1160765"/>
    <lineage>
        <taxon>Bacteria</taxon>
        <taxon>Pseudomonadati</taxon>
        <taxon>Pseudomonadota</taxon>
        <taxon>Gammaproteobacteria</taxon>
        <taxon>Enterobacterales</taxon>
        <taxon>Enterobacteriaceae</taxon>
        <taxon>Salmonella</taxon>
    </lineage>
</organism>
<dbReference type="InterPro" id="IPR036390">
    <property type="entry name" value="WH_DNA-bd_sf"/>
</dbReference>
<dbReference type="SUPFAM" id="SSF46785">
    <property type="entry name" value="Winged helix' DNA-binding domain"/>
    <property type="match status" value="1"/>
</dbReference>
<dbReference type="AlphaFoldDB" id="A0A3S4IWC8"/>
<dbReference type="InterPro" id="IPR013196">
    <property type="entry name" value="HTH_11"/>
</dbReference>
<accession>A0A3S4IWC8</accession>